<accession>A0A2P2R107</accession>
<sequence length="37" mass="3932">MGRGRKGNLNSLSIFVFLEFCGRLSVYSIIAPLGGGT</sequence>
<reference evidence="2" key="1">
    <citation type="submission" date="2018-02" db="EMBL/GenBank/DDBJ databases">
        <title>Rhizophora mucronata_Transcriptome.</title>
        <authorList>
            <person name="Meera S.P."/>
            <person name="Sreeshan A."/>
            <person name="Augustine A."/>
        </authorList>
    </citation>
    <scope>NUCLEOTIDE SEQUENCE</scope>
    <source>
        <tissue evidence="2">Leaf</tissue>
    </source>
</reference>
<keyword evidence="1" id="KW-1133">Transmembrane helix</keyword>
<organism evidence="2">
    <name type="scientific">Rhizophora mucronata</name>
    <name type="common">Asiatic mangrove</name>
    <dbReference type="NCBI Taxonomy" id="61149"/>
    <lineage>
        <taxon>Eukaryota</taxon>
        <taxon>Viridiplantae</taxon>
        <taxon>Streptophyta</taxon>
        <taxon>Embryophyta</taxon>
        <taxon>Tracheophyta</taxon>
        <taxon>Spermatophyta</taxon>
        <taxon>Magnoliopsida</taxon>
        <taxon>eudicotyledons</taxon>
        <taxon>Gunneridae</taxon>
        <taxon>Pentapetalae</taxon>
        <taxon>rosids</taxon>
        <taxon>fabids</taxon>
        <taxon>Malpighiales</taxon>
        <taxon>Rhizophoraceae</taxon>
        <taxon>Rhizophora</taxon>
    </lineage>
</organism>
<proteinExistence type="predicted"/>
<keyword evidence="1" id="KW-0812">Transmembrane</keyword>
<name>A0A2P2R107_RHIMU</name>
<keyword evidence="1" id="KW-0472">Membrane</keyword>
<dbReference type="AlphaFoldDB" id="A0A2P2R107"/>
<evidence type="ECO:0000256" key="1">
    <source>
        <dbReference type="SAM" id="Phobius"/>
    </source>
</evidence>
<dbReference type="EMBL" id="GGEC01092458">
    <property type="protein sequence ID" value="MBX72942.1"/>
    <property type="molecule type" value="Transcribed_RNA"/>
</dbReference>
<protein>
    <submittedName>
        <fullName evidence="2">Uncharacterized protein</fullName>
    </submittedName>
</protein>
<evidence type="ECO:0000313" key="2">
    <source>
        <dbReference type="EMBL" id="MBX72942.1"/>
    </source>
</evidence>
<feature type="transmembrane region" description="Helical" evidence="1">
    <location>
        <begin position="12"/>
        <end position="30"/>
    </location>
</feature>